<dbReference type="NCBIfam" id="TIGR00027">
    <property type="entry name" value="mthyl_TIGR00027"/>
    <property type="match status" value="1"/>
</dbReference>
<evidence type="ECO:0000256" key="4">
    <source>
        <dbReference type="ARBA" id="ARBA00022679"/>
    </source>
</evidence>
<evidence type="ECO:0000256" key="3">
    <source>
        <dbReference type="ARBA" id="ARBA00022603"/>
    </source>
</evidence>
<sequence length="301" mass="33348">MSRTDDDTWDITEGVGATALSVARARATETGAECPLYLDPYAHFFVEAAVEAGWRSPFLDQDPVRAQAMAAYIASRTKFFDEFFTTAGANGLDQAVILAAGLDTRAWRLPWISGTTVYEIDQPKVLEFKERVLAEHRAKPAAGYVAVAVDLRHDWPTALRENGFDPSIPTAWSAEGLLPYLPAAAQDSLFEQIDQLSAPGSRLSVEAFGETFYSAEQLARRQERMAQARRDAAEAGGPELPDVTRLWYMEARTDVEKWLTERGWEVTATSAVDLMAHYKRPAPDDLEDPVPDTVLLDAHKL</sequence>
<keyword evidence="3 6" id="KW-0489">Methyltransferase</keyword>
<dbReference type="AlphaFoldDB" id="A0A1X0IZI7"/>
<dbReference type="EC" id="2.1.1.-" evidence="6"/>
<accession>A0A1X0IZI7</accession>
<dbReference type="Proteomes" id="UP000192534">
    <property type="component" value="Unassembled WGS sequence"/>
</dbReference>
<dbReference type="InterPro" id="IPR011610">
    <property type="entry name" value="SAM_mthyl_Trfase_ML2640-like"/>
</dbReference>
<comment type="caution">
    <text evidence="7">The sequence shown here is derived from an EMBL/GenBank/DDBJ whole genome shotgun (WGS) entry which is preliminary data.</text>
</comment>
<dbReference type="EMBL" id="MVIH01000003">
    <property type="protein sequence ID" value="ORB54790.1"/>
    <property type="molecule type" value="Genomic_DNA"/>
</dbReference>
<dbReference type="Pfam" id="PF04072">
    <property type="entry name" value="LCM"/>
    <property type="match status" value="1"/>
</dbReference>
<evidence type="ECO:0000256" key="1">
    <source>
        <dbReference type="ARBA" id="ARBA00003907"/>
    </source>
</evidence>
<dbReference type="RefSeq" id="WP_083118094.1">
    <property type="nucleotide sequence ID" value="NZ_JACKUO010000022.1"/>
</dbReference>
<organism evidence="7 8">
    <name type="scientific">Mycolicibacterium rhodesiae</name>
    <name type="common">Mycobacterium rhodesiae</name>
    <dbReference type="NCBI Taxonomy" id="36814"/>
    <lineage>
        <taxon>Bacteria</taxon>
        <taxon>Bacillati</taxon>
        <taxon>Actinomycetota</taxon>
        <taxon>Actinomycetes</taxon>
        <taxon>Mycobacteriales</taxon>
        <taxon>Mycobacteriaceae</taxon>
        <taxon>Mycolicibacterium</taxon>
    </lineage>
</organism>
<name>A0A1X0IZI7_MYCRH</name>
<gene>
    <name evidence="7" type="ORF">BST42_08295</name>
</gene>
<comment type="similarity">
    <text evidence="2 6">Belongs to the UPF0677 family.</text>
</comment>
<dbReference type="InterPro" id="IPR007213">
    <property type="entry name" value="Ppm1/Ppm2/Tcmp"/>
</dbReference>
<evidence type="ECO:0000313" key="7">
    <source>
        <dbReference type="EMBL" id="ORB54790.1"/>
    </source>
</evidence>
<evidence type="ECO:0000256" key="6">
    <source>
        <dbReference type="RuleBase" id="RU362030"/>
    </source>
</evidence>
<keyword evidence="8" id="KW-1185">Reference proteome</keyword>
<evidence type="ECO:0000313" key="8">
    <source>
        <dbReference type="Proteomes" id="UP000192534"/>
    </source>
</evidence>
<proteinExistence type="inferred from homology"/>
<dbReference type="OrthoDB" id="9806164at2"/>
<dbReference type="GO" id="GO:0008168">
    <property type="term" value="F:methyltransferase activity"/>
    <property type="evidence" value="ECO:0007669"/>
    <property type="project" value="UniProtKB-UniRule"/>
</dbReference>
<protein>
    <recommendedName>
        <fullName evidence="6">S-adenosyl-L-methionine-dependent methyltransferase</fullName>
        <ecNumber evidence="6">2.1.1.-</ecNumber>
    </recommendedName>
</protein>
<evidence type="ECO:0000256" key="5">
    <source>
        <dbReference type="ARBA" id="ARBA00022691"/>
    </source>
</evidence>
<keyword evidence="4 7" id="KW-0808">Transferase</keyword>
<dbReference type="Gene3D" id="3.40.50.150">
    <property type="entry name" value="Vaccinia Virus protein VP39"/>
    <property type="match status" value="1"/>
</dbReference>
<dbReference type="PANTHER" id="PTHR43619:SF2">
    <property type="entry name" value="S-ADENOSYL-L-METHIONINE-DEPENDENT METHYLTRANSFERASES SUPERFAMILY PROTEIN"/>
    <property type="match status" value="1"/>
</dbReference>
<dbReference type="InterPro" id="IPR029063">
    <property type="entry name" value="SAM-dependent_MTases_sf"/>
</dbReference>
<comment type="function">
    <text evidence="1 6">Exhibits S-adenosyl-L-methionine-dependent methyltransferase activity.</text>
</comment>
<dbReference type="GO" id="GO:0032259">
    <property type="term" value="P:methylation"/>
    <property type="evidence" value="ECO:0007669"/>
    <property type="project" value="UniProtKB-KW"/>
</dbReference>
<keyword evidence="5 6" id="KW-0949">S-adenosyl-L-methionine</keyword>
<evidence type="ECO:0000256" key="2">
    <source>
        <dbReference type="ARBA" id="ARBA00008138"/>
    </source>
</evidence>
<dbReference type="SUPFAM" id="SSF53335">
    <property type="entry name" value="S-adenosyl-L-methionine-dependent methyltransferases"/>
    <property type="match status" value="1"/>
</dbReference>
<reference evidence="7 8" key="1">
    <citation type="submission" date="2016-12" db="EMBL/GenBank/DDBJ databases">
        <title>The new phylogeny of genus Mycobacterium.</title>
        <authorList>
            <person name="Tortoli E."/>
            <person name="Trovato A."/>
            <person name="Cirillo D.M."/>
        </authorList>
    </citation>
    <scope>NUCLEOTIDE SEQUENCE [LARGE SCALE GENOMIC DNA]</scope>
    <source>
        <strain evidence="7 8">DSM 44223</strain>
    </source>
</reference>
<dbReference type="PANTHER" id="PTHR43619">
    <property type="entry name" value="S-ADENOSYL-L-METHIONINE-DEPENDENT METHYLTRANSFERASE YKTD-RELATED"/>
    <property type="match status" value="1"/>
</dbReference>